<evidence type="ECO:0000256" key="2">
    <source>
        <dbReference type="ARBA" id="ARBA00022695"/>
    </source>
</evidence>
<organism evidence="11 12">
    <name type="scientific">Halothiobacillus diazotrophicus</name>
    <dbReference type="NCBI Taxonomy" id="1860122"/>
    <lineage>
        <taxon>Bacteria</taxon>
        <taxon>Pseudomonadati</taxon>
        <taxon>Pseudomonadota</taxon>
        <taxon>Gammaproteobacteria</taxon>
        <taxon>Chromatiales</taxon>
        <taxon>Halothiobacillaceae</taxon>
        <taxon>Halothiobacillus</taxon>
    </lineage>
</organism>
<dbReference type="PROSITE" id="PS51831">
    <property type="entry name" value="HD"/>
    <property type="match status" value="1"/>
</dbReference>
<comment type="caution">
    <text evidence="8">Lacks conserved residue(s) required for the propagation of feature annotation.</text>
</comment>
<reference evidence="11 12" key="1">
    <citation type="submission" date="2016-06" db="EMBL/GenBank/DDBJ databases">
        <title>Insight into the functional genes involving in sulfur oxidation in Pearl River water.</title>
        <authorList>
            <person name="Luo J."/>
            <person name="Tan X."/>
            <person name="Lin W."/>
        </authorList>
    </citation>
    <scope>NUCLEOTIDE SEQUENCE [LARGE SCALE GENOMIC DNA]</scope>
    <source>
        <strain evidence="11 12">LS2</strain>
    </source>
</reference>
<dbReference type="CDD" id="cd00077">
    <property type="entry name" value="HDc"/>
    <property type="match status" value="1"/>
</dbReference>
<keyword evidence="1 8" id="KW-0808">Transferase</keyword>
<dbReference type="InterPro" id="IPR045865">
    <property type="entry name" value="ACT-like_dom_sf"/>
</dbReference>
<evidence type="ECO:0000256" key="4">
    <source>
        <dbReference type="ARBA" id="ARBA00022801"/>
    </source>
</evidence>
<dbReference type="HAMAP" id="MF_00277">
    <property type="entry name" value="PII_uridylyl_transf"/>
    <property type="match status" value="1"/>
</dbReference>
<dbReference type="EC" id="3.1.4.-" evidence="8"/>
<feature type="domain" description="ACT" evidence="9">
    <location>
        <begin position="794"/>
        <end position="868"/>
    </location>
</feature>
<dbReference type="CDD" id="cd05401">
    <property type="entry name" value="NT_GlnE_GlnD_like"/>
    <property type="match status" value="1"/>
</dbReference>
<comment type="catalytic activity">
    <reaction evidence="8">
        <text>[protein-PII]-uridylyl-L-tyrosine + H2O = [protein-PII]-L-tyrosine + UMP + H(+)</text>
        <dbReference type="Rhea" id="RHEA:48600"/>
        <dbReference type="Rhea" id="RHEA-COMP:12147"/>
        <dbReference type="Rhea" id="RHEA-COMP:12148"/>
        <dbReference type="ChEBI" id="CHEBI:15377"/>
        <dbReference type="ChEBI" id="CHEBI:15378"/>
        <dbReference type="ChEBI" id="CHEBI:46858"/>
        <dbReference type="ChEBI" id="CHEBI:57865"/>
        <dbReference type="ChEBI" id="CHEBI:90602"/>
    </reaction>
</comment>
<dbReference type="EC" id="2.7.7.59" evidence="8"/>
<dbReference type="OrthoDB" id="9758038at2"/>
<dbReference type="KEGG" id="haz:A9404_07490"/>
<dbReference type="PIRSF" id="PIRSF006288">
    <property type="entry name" value="PII_uridyltransf"/>
    <property type="match status" value="1"/>
</dbReference>
<evidence type="ECO:0000256" key="5">
    <source>
        <dbReference type="ARBA" id="ARBA00022842"/>
    </source>
</evidence>
<sequence length="868" mass="97963">MTTTQAPHKAATAVQQQITSLHGRWPEAIVDAAAAERFLKELSDQIDQFLRILWPTDFVNQPLALVAVGGYGRQEQFPHSDIDILILIDDHRWDEAIQTFLYALWDEGLPIGHAVRTLDECVEAGREDVTVYTNLLDARLIIGDAPLFQALIEVVRSDRITQDWPFFLAKLAEQNQRYEAQDAMGARIEPNIKESPGGLRDLQTIRWISNRVAGAGTLAGMHRAELLRDQEWHSLEAAQGLLYRVRIGLHALAGRGEERLLLMHQKALAAHFQFTEDSDGNLAVERFMQSYFRATIEIERLNRLILQNFREQLDPHPATEITPLNPRFQIRGNLLETTDAQVFMRAPTATLELFLLLAQHPELIDMSASTARQLRANLSVIDAGFRKNPHANQLFLEILRGERGVYRALKAMNLSGVLAAYIPAFGQIVGLMQFDLFHAYTVDTHTLLVTRNLRRFSRPEFANELPMASAIFSRIEKPEVLYLAGLFHDIAKGRGGDHAILGAVDARIFAQQHGLPEEAVDRLAWLVENHLLMSFTAQRRDIEDPAIIREFGQKVGSRERLDELFLLTVADIRGTNPNLWNAWRDALLKRLHQLTSAWFEEGEQSAHETIRTNRTDAQDQGEAAGLSRAGLQAWLAALPDDYFLRTDTLPILQHARLALEQTPLPTLEISSDPEQHATQILILTNDHPALFAHIVAEIDRQGLNVQSANMTLIPATQPDQPDRALFEFFALNGQGAPALDAWSIEHLTERLTERLAHPEGAPPVIRRRMKPQLASIDVATQIEFLPDRARQRTLVQISTKDRPGLLADLTEAFAREGVFLRHARISTLGERVEDAFYVVDARDRPIEVQETRTRLEATLRDAINSSDR</sequence>
<dbReference type="GO" id="GO:0008773">
    <property type="term" value="F:[protein-PII] uridylyltransferase activity"/>
    <property type="evidence" value="ECO:0007669"/>
    <property type="project" value="UniProtKB-UniRule"/>
</dbReference>
<dbReference type="Pfam" id="PF08335">
    <property type="entry name" value="GlnD_UR_UTase"/>
    <property type="match status" value="1"/>
</dbReference>
<keyword evidence="12" id="KW-1185">Reference proteome</keyword>
<dbReference type="SUPFAM" id="SSF55021">
    <property type="entry name" value="ACT-like"/>
    <property type="match status" value="1"/>
</dbReference>
<feature type="region of interest" description="Uridylyltransferase" evidence="8">
    <location>
        <begin position="1"/>
        <end position="323"/>
    </location>
</feature>
<name>A0A191ZHA2_9GAMM</name>
<proteinExistence type="inferred from homology"/>
<evidence type="ECO:0000256" key="8">
    <source>
        <dbReference type="HAMAP-Rule" id="MF_00277"/>
    </source>
</evidence>
<dbReference type="PROSITE" id="PS51671">
    <property type="entry name" value="ACT"/>
    <property type="match status" value="1"/>
</dbReference>
<evidence type="ECO:0000259" key="9">
    <source>
        <dbReference type="PROSITE" id="PS51671"/>
    </source>
</evidence>
<dbReference type="NCBIfam" id="TIGR01693">
    <property type="entry name" value="UTase_glnD"/>
    <property type="match status" value="1"/>
</dbReference>
<dbReference type="InterPro" id="IPR005105">
    <property type="entry name" value="GlnD_Uridyltrans_N"/>
</dbReference>
<evidence type="ECO:0000259" key="10">
    <source>
        <dbReference type="PROSITE" id="PS51831"/>
    </source>
</evidence>
<keyword evidence="3" id="KW-0677">Repeat</keyword>
<keyword evidence="5 8" id="KW-0460">Magnesium</keyword>
<dbReference type="InterPro" id="IPR006674">
    <property type="entry name" value="HD_domain"/>
</dbReference>
<comment type="cofactor">
    <cofactor evidence="8">
        <name>Mg(2+)</name>
        <dbReference type="ChEBI" id="CHEBI:18420"/>
    </cofactor>
</comment>
<dbReference type="PANTHER" id="PTHR47320:SF1">
    <property type="entry name" value="BIFUNCTIONAL URIDYLYLTRANSFERASE_URIDYLYL-REMOVING ENZYME"/>
    <property type="match status" value="1"/>
</dbReference>
<evidence type="ECO:0000256" key="3">
    <source>
        <dbReference type="ARBA" id="ARBA00022737"/>
    </source>
</evidence>
<comment type="catalytic activity">
    <reaction evidence="8">
        <text>[protein-PII]-L-tyrosine + UTP = [protein-PII]-uridylyl-L-tyrosine + diphosphate</text>
        <dbReference type="Rhea" id="RHEA:13673"/>
        <dbReference type="Rhea" id="RHEA-COMP:12147"/>
        <dbReference type="Rhea" id="RHEA-COMP:12148"/>
        <dbReference type="ChEBI" id="CHEBI:33019"/>
        <dbReference type="ChEBI" id="CHEBI:46398"/>
        <dbReference type="ChEBI" id="CHEBI:46858"/>
        <dbReference type="ChEBI" id="CHEBI:90602"/>
        <dbReference type="EC" id="2.7.7.59"/>
    </reaction>
</comment>
<comment type="function">
    <text evidence="8">Modifies, by uridylylation and deuridylylation, the PII regulatory proteins (GlnB and homologs), in response to the nitrogen status of the cell that GlnD senses through the glutamine level. Under low glutamine levels, catalyzes the conversion of the PII proteins and UTP to PII-UMP and PPi, while under higher glutamine levels, GlnD hydrolyzes PII-UMP to PII and UMP (deuridylylation). Thus, controls uridylylation state and activity of the PII proteins, and plays an important role in the regulation of nitrogen metabolism.</text>
</comment>
<keyword evidence="2 8" id="KW-0548">Nucleotidyltransferase</keyword>
<dbReference type="CDD" id="cd04899">
    <property type="entry name" value="ACT_ACR-UUR-like_2"/>
    <property type="match status" value="1"/>
</dbReference>
<dbReference type="AlphaFoldDB" id="A0A191ZHA2"/>
<dbReference type="Pfam" id="PF01966">
    <property type="entry name" value="HD"/>
    <property type="match status" value="1"/>
</dbReference>
<keyword evidence="4 8" id="KW-0378">Hydrolase</keyword>
<evidence type="ECO:0000256" key="6">
    <source>
        <dbReference type="ARBA" id="ARBA00023268"/>
    </source>
</evidence>
<dbReference type="Gene3D" id="3.30.70.260">
    <property type="match status" value="1"/>
</dbReference>
<dbReference type="Pfam" id="PF01842">
    <property type="entry name" value="ACT"/>
    <property type="match status" value="1"/>
</dbReference>
<dbReference type="InterPro" id="IPR043519">
    <property type="entry name" value="NT_sf"/>
</dbReference>
<evidence type="ECO:0000313" key="11">
    <source>
        <dbReference type="EMBL" id="ANJ67245.1"/>
    </source>
</evidence>
<comment type="catalytic activity">
    <reaction evidence="7">
        <text>guanosine 3',5'-bis(diphosphate) + H2O = GDP + diphosphate + H(+)</text>
        <dbReference type="Rhea" id="RHEA:14253"/>
        <dbReference type="ChEBI" id="CHEBI:15377"/>
        <dbReference type="ChEBI" id="CHEBI:15378"/>
        <dbReference type="ChEBI" id="CHEBI:33019"/>
        <dbReference type="ChEBI" id="CHEBI:58189"/>
        <dbReference type="ChEBI" id="CHEBI:77828"/>
        <dbReference type="EC" id="3.1.7.2"/>
    </reaction>
</comment>
<dbReference type="Proteomes" id="UP000078596">
    <property type="component" value="Chromosome"/>
</dbReference>
<dbReference type="PANTHER" id="PTHR47320">
    <property type="entry name" value="BIFUNCTIONAL URIDYLYLTRANSFERASE/URIDYLYL-REMOVING ENZYME"/>
    <property type="match status" value="1"/>
</dbReference>
<dbReference type="InterPro" id="IPR013546">
    <property type="entry name" value="PII_UdlTrfase/GS_AdlTrfase"/>
</dbReference>
<dbReference type="InterPro" id="IPR003607">
    <property type="entry name" value="HD/PDEase_dom"/>
</dbReference>
<dbReference type="Pfam" id="PF03445">
    <property type="entry name" value="DUF294"/>
    <property type="match status" value="1"/>
</dbReference>
<dbReference type="EMBL" id="CP016027">
    <property type="protein sequence ID" value="ANJ67245.1"/>
    <property type="molecule type" value="Genomic_DNA"/>
</dbReference>
<dbReference type="SMART" id="SM00471">
    <property type="entry name" value="HDc"/>
    <property type="match status" value="1"/>
</dbReference>
<comment type="activity regulation">
    <text evidence="8">Uridylyltransferase (UTase) activity is inhibited by glutamine, while glutamine activates uridylyl-removing (UR) activity.</text>
</comment>
<dbReference type="InterPro" id="IPR002912">
    <property type="entry name" value="ACT_dom"/>
</dbReference>
<comment type="similarity">
    <text evidence="8">Belongs to the GlnD family.</text>
</comment>
<dbReference type="InterPro" id="IPR010043">
    <property type="entry name" value="UTase/UR"/>
</dbReference>
<gene>
    <name evidence="8" type="primary">glnD</name>
    <name evidence="11" type="ORF">A9404_07490</name>
</gene>
<feature type="domain" description="HD" evidence="10">
    <location>
        <begin position="442"/>
        <end position="564"/>
    </location>
</feature>
<comment type="domain">
    <text evidence="8">Has four distinct domains: an N-terminal nucleotidyltransferase (NT) domain responsible for UTase activity, a central HD domain that encodes UR activity, and two C-terminal ACT domains that seem to have a role in glutamine sensing.</text>
</comment>
<dbReference type="GO" id="GO:0006808">
    <property type="term" value="P:regulation of nitrogen utilization"/>
    <property type="evidence" value="ECO:0007669"/>
    <property type="project" value="UniProtKB-UniRule"/>
</dbReference>
<dbReference type="RefSeq" id="WP_066099721.1">
    <property type="nucleotide sequence ID" value="NZ_CP016027.1"/>
</dbReference>
<protein>
    <recommendedName>
        <fullName evidence="8">Bifunctional uridylyltransferase/uridylyl-removing enzyme</fullName>
        <shortName evidence="8">UTase/UR</shortName>
    </recommendedName>
    <alternativeName>
        <fullName evidence="8">Bifunctional [protein-PII] modification enzyme</fullName>
    </alternativeName>
    <alternativeName>
        <fullName evidence="8">Bifunctional nitrogen sensor protein</fullName>
    </alternativeName>
    <domain>
        <recommendedName>
            <fullName evidence="8">[Protein-PII] uridylyltransferase</fullName>
            <shortName evidence="8">PII uridylyltransferase</shortName>
            <shortName evidence="8">UTase</shortName>
            <ecNumber evidence="8">2.7.7.59</ecNumber>
        </recommendedName>
    </domain>
    <domain>
        <recommendedName>
            <fullName evidence="8">[Protein-PII]-UMP uridylyl-removing enzyme</fullName>
            <shortName evidence="8">UR</shortName>
            <ecNumber evidence="8">3.1.4.-</ecNumber>
        </recommendedName>
    </domain>
</protein>
<evidence type="ECO:0000313" key="12">
    <source>
        <dbReference type="Proteomes" id="UP000078596"/>
    </source>
</evidence>
<keyword evidence="6 8" id="KW-0511">Multifunctional enzyme</keyword>
<dbReference type="GO" id="GO:0008893">
    <property type="term" value="F:guanosine-3',5'-bis(diphosphate) 3'-diphosphatase activity"/>
    <property type="evidence" value="ECO:0007669"/>
    <property type="project" value="UniProtKB-EC"/>
</dbReference>
<evidence type="ECO:0000256" key="1">
    <source>
        <dbReference type="ARBA" id="ARBA00022679"/>
    </source>
</evidence>
<accession>A0A191ZHA2</accession>
<dbReference type="SUPFAM" id="SSF81301">
    <property type="entry name" value="Nucleotidyltransferase"/>
    <property type="match status" value="1"/>
</dbReference>
<dbReference type="Gene3D" id="1.10.3210.10">
    <property type="entry name" value="Hypothetical protein af1432"/>
    <property type="match status" value="1"/>
</dbReference>
<dbReference type="SUPFAM" id="SSF109604">
    <property type="entry name" value="HD-domain/PDEase-like"/>
    <property type="match status" value="1"/>
</dbReference>
<evidence type="ECO:0000256" key="7">
    <source>
        <dbReference type="ARBA" id="ARBA00047968"/>
    </source>
</evidence>
<dbReference type="GO" id="GO:0008081">
    <property type="term" value="F:phosphoric diester hydrolase activity"/>
    <property type="evidence" value="ECO:0007669"/>
    <property type="project" value="UniProtKB-UniRule"/>
</dbReference>
<dbReference type="STRING" id="1860122.A9404_07490"/>